<dbReference type="GO" id="GO:0016787">
    <property type="term" value="F:hydrolase activity"/>
    <property type="evidence" value="ECO:0007669"/>
    <property type="project" value="UniProtKB-KW"/>
</dbReference>
<dbReference type="PANTHER" id="PTHR35527">
    <property type="entry name" value="CHOLOYLGLYCINE HYDROLASE"/>
    <property type="match status" value="1"/>
</dbReference>
<dbReference type="InterPro" id="IPR029132">
    <property type="entry name" value="CBAH/NAAA_C"/>
</dbReference>
<comment type="similarity">
    <text evidence="1">Belongs to the peptidase C59 family.</text>
</comment>
<reference evidence="4 5" key="1">
    <citation type="submission" date="2020-07" db="EMBL/GenBank/DDBJ databases">
        <title>Description of Limosilactobacillus balticus sp. nov., Limosilactobacillus agrestis sp. nov., Limosilactobacillus albertensis sp. nov., Limosilactobacillus rudii sp. nov., Limosilactobacillus fastidiosus sp. nov., five novel Limosilactobacillus species isolated from the vertebrate gastrointestinal tract, and proposal of 6 subspecies of Limosilactobacillus reuteri adapted to the gastrointestinal tract of specific vertebrate hosts.</title>
        <authorList>
            <person name="Li F."/>
            <person name="Cheng C."/>
            <person name="Zheng J."/>
            <person name="Quevedo R.M."/>
            <person name="Li J."/>
            <person name="Roos S."/>
            <person name="Gaenzle M.G."/>
            <person name="Walter J."/>
        </authorList>
    </citation>
    <scope>NUCLEOTIDE SEQUENCE [LARGE SCALE GENOMIC DNA]</scope>
    <source>
        <strain evidence="4 5">WF-MA3-C</strain>
    </source>
</reference>
<evidence type="ECO:0000256" key="1">
    <source>
        <dbReference type="ARBA" id="ARBA00006625"/>
    </source>
</evidence>
<evidence type="ECO:0000313" key="4">
    <source>
        <dbReference type="EMBL" id="MBB1085836.1"/>
    </source>
</evidence>
<evidence type="ECO:0000256" key="2">
    <source>
        <dbReference type="ARBA" id="ARBA00022801"/>
    </source>
</evidence>
<dbReference type="PANTHER" id="PTHR35527:SF2">
    <property type="entry name" value="HYDROLASE"/>
    <property type="match status" value="1"/>
</dbReference>
<protein>
    <submittedName>
        <fullName evidence="4">Linear amide C-N hydrolase</fullName>
    </submittedName>
</protein>
<dbReference type="SUPFAM" id="SSF56235">
    <property type="entry name" value="N-terminal nucleophile aminohydrolases (Ntn hydrolases)"/>
    <property type="match status" value="1"/>
</dbReference>
<organism evidence="4 5">
    <name type="scientific">Limosilactobacillus fastidiosus</name>
    <dbReference type="NCBI Taxonomy" id="2759855"/>
    <lineage>
        <taxon>Bacteria</taxon>
        <taxon>Bacillati</taxon>
        <taxon>Bacillota</taxon>
        <taxon>Bacilli</taxon>
        <taxon>Lactobacillales</taxon>
        <taxon>Lactobacillaceae</taxon>
        <taxon>Limosilactobacillus</taxon>
    </lineage>
</organism>
<evidence type="ECO:0000259" key="3">
    <source>
        <dbReference type="Pfam" id="PF02275"/>
    </source>
</evidence>
<dbReference type="RefSeq" id="WP_182580746.1">
    <property type="nucleotide sequence ID" value="NZ_JACIUY010000048.1"/>
</dbReference>
<dbReference type="InterPro" id="IPR052193">
    <property type="entry name" value="Peptidase_C59"/>
</dbReference>
<dbReference type="InterPro" id="IPR029055">
    <property type="entry name" value="Ntn_hydrolases_N"/>
</dbReference>
<feature type="domain" description="Choloylglycine hydrolase/NAAA C-terminal" evidence="3">
    <location>
        <begin position="2"/>
        <end position="312"/>
    </location>
</feature>
<dbReference type="EMBL" id="JACIUY010000048">
    <property type="protein sequence ID" value="MBB1085836.1"/>
    <property type="molecule type" value="Genomic_DNA"/>
</dbReference>
<sequence length="325" mass="37454">MCTSIYQVTLDKTHLLARTMDWPKLAVSPLFVPRQFKWVTAFDHRVYTNKYAMVGGGSLSATRIDVSDGVNEHGLMAQKLTFANGAHYVDEHDRNKVQLAAYEFIFWLLGNFCTVAEIEEHLDEVELMSEKNSDTKYGKPELHFAVADQTGRIVVIEPTHNPLRVVENPLGIVTNSPDFKKQLHQMEKYVEFTPEFIAHRVPLNTPRVTTGRLSGKTNPPVYYSPSARFVRAAYLKERSDVPQDERYRVISEWHLLDSVTVPQNTRHQKNYSVYRAVTVAESCSYYFQPYHRGDITKLQLTPEMLSWDKPKVYNVPDQLTVREVK</sequence>
<dbReference type="Pfam" id="PF02275">
    <property type="entry name" value="CBAH"/>
    <property type="match status" value="1"/>
</dbReference>
<dbReference type="Proteomes" id="UP000518255">
    <property type="component" value="Unassembled WGS sequence"/>
</dbReference>
<proteinExistence type="inferred from homology"/>
<gene>
    <name evidence="4" type="ORF">H5R63_03365</name>
</gene>
<dbReference type="Gene3D" id="3.60.60.10">
    <property type="entry name" value="Penicillin V Acylase, Chain A"/>
    <property type="match status" value="1"/>
</dbReference>
<evidence type="ECO:0000313" key="5">
    <source>
        <dbReference type="Proteomes" id="UP000518255"/>
    </source>
</evidence>
<comment type="caution">
    <text evidence="4">The sequence shown here is derived from an EMBL/GenBank/DDBJ whole genome shotgun (WGS) entry which is preliminary data.</text>
</comment>
<name>A0A7W3TYV8_9LACO</name>
<keyword evidence="2 4" id="KW-0378">Hydrolase</keyword>
<accession>A0A7W3TYV8</accession>
<dbReference type="AlphaFoldDB" id="A0A7W3TYV8"/>